<evidence type="ECO:0000256" key="5">
    <source>
        <dbReference type="SAM" id="MobiDB-lite"/>
    </source>
</evidence>
<keyword evidence="3 8" id="KW-0378">Hydrolase</keyword>
<dbReference type="InterPro" id="IPR038765">
    <property type="entry name" value="Papain-like_cys_pep_sf"/>
</dbReference>
<name>A0A1G9E3M7_9ACTN</name>
<evidence type="ECO:0000256" key="1">
    <source>
        <dbReference type="ARBA" id="ARBA00007074"/>
    </source>
</evidence>
<dbReference type="GO" id="GO:0006508">
    <property type="term" value="P:proteolysis"/>
    <property type="evidence" value="ECO:0007669"/>
    <property type="project" value="UniProtKB-KW"/>
</dbReference>
<dbReference type="STRING" id="683260.SAMN05421874_110116"/>
<organism evidence="8 9">
    <name type="scientific">Nonomuraea maritima</name>
    <dbReference type="NCBI Taxonomy" id="683260"/>
    <lineage>
        <taxon>Bacteria</taxon>
        <taxon>Bacillati</taxon>
        <taxon>Actinomycetota</taxon>
        <taxon>Actinomycetes</taxon>
        <taxon>Streptosporangiales</taxon>
        <taxon>Streptosporangiaceae</taxon>
        <taxon>Nonomuraea</taxon>
    </lineage>
</organism>
<sequence>MHPLLTPLPAIALAILFATHTTAAAAEDSCPAAVGCHTGTEPTSESATEPDTASAPYSDTGSGARPDAGSTPESDTGSAAQPDAGSAPESDTGSAAQPDAGSAPESGAGSAANPAAEPATEPATGSGAESDAGPATASATGSGAVPAPDGGFVPETAAGSSAGAVVARAAVEMIGVPYSWGGGGVRGPGFGIGKGARTWGFDCSGLAEYAWARAGAEIGTTTHEQWRSGVRVPKEHVQPGDLVFYDSNPKSRGPEHVGIALDTARIVHAPHTGEVVRIEALERRTLMGVVRPTGRATDLTRG</sequence>
<keyword evidence="9" id="KW-1185">Reference proteome</keyword>
<dbReference type="EMBL" id="FNFB01000010">
    <property type="protein sequence ID" value="SDK70731.1"/>
    <property type="molecule type" value="Genomic_DNA"/>
</dbReference>
<dbReference type="GO" id="GO:0008234">
    <property type="term" value="F:cysteine-type peptidase activity"/>
    <property type="evidence" value="ECO:0007669"/>
    <property type="project" value="UniProtKB-KW"/>
</dbReference>
<dbReference type="PANTHER" id="PTHR47359">
    <property type="entry name" value="PEPTIDOGLYCAN DL-ENDOPEPTIDASE CWLO"/>
    <property type="match status" value="1"/>
</dbReference>
<protein>
    <submittedName>
        <fullName evidence="8">Cell wall-associated hydrolase, NlpC family</fullName>
    </submittedName>
</protein>
<feature type="signal peptide" evidence="6">
    <location>
        <begin position="1"/>
        <end position="25"/>
    </location>
</feature>
<feature type="chain" id="PRO_5011644095" evidence="6">
    <location>
        <begin position="26"/>
        <end position="302"/>
    </location>
</feature>
<evidence type="ECO:0000313" key="9">
    <source>
        <dbReference type="Proteomes" id="UP000198683"/>
    </source>
</evidence>
<evidence type="ECO:0000256" key="6">
    <source>
        <dbReference type="SAM" id="SignalP"/>
    </source>
</evidence>
<dbReference type="PROSITE" id="PS51935">
    <property type="entry name" value="NLPC_P60"/>
    <property type="match status" value="1"/>
</dbReference>
<comment type="similarity">
    <text evidence="1">Belongs to the peptidase C40 family.</text>
</comment>
<keyword evidence="6" id="KW-0732">Signal</keyword>
<evidence type="ECO:0000256" key="4">
    <source>
        <dbReference type="ARBA" id="ARBA00022807"/>
    </source>
</evidence>
<reference evidence="8 9" key="1">
    <citation type="submission" date="2016-10" db="EMBL/GenBank/DDBJ databases">
        <authorList>
            <person name="de Groot N.N."/>
        </authorList>
    </citation>
    <scope>NUCLEOTIDE SEQUENCE [LARGE SCALE GENOMIC DNA]</scope>
    <source>
        <strain evidence="8 9">CGMCC 4.5681</strain>
    </source>
</reference>
<dbReference type="Gene3D" id="3.90.1720.10">
    <property type="entry name" value="endopeptidase domain like (from Nostoc punctiforme)"/>
    <property type="match status" value="1"/>
</dbReference>
<keyword evidence="4" id="KW-0788">Thiol protease</keyword>
<evidence type="ECO:0000313" key="8">
    <source>
        <dbReference type="EMBL" id="SDK70731.1"/>
    </source>
</evidence>
<evidence type="ECO:0000256" key="2">
    <source>
        <dbReference type="ARBA" id="ARBA00022670"/>
    </source>
</evidence>
<dbReference type="AlphaFoldDB" id="A0A1G9E3M7"/>
<dbReference type="SUPFAM" id="SSF54001">
    <property type="entry name" value="Cysteine proteinases"/>
    <property type="match status" value="1"/>
</dbReference>
<accession>A0A1G9E3M7</accession>
<dbReference type="InterPro" id="IPR000064">
    <property type="entry name" value="NLP_P60_dom"/>
</dbReference>
<evidence type="ECO:0000256" key="3">
    <source>
        <dbReference type="ARBA" id="ARBA00022801"/>
    </source>
</evidence>
<feature type="domain" description="NlpC/P60" evidence="7">
    <location>
        <begin position="159"/>
        <end position="297"/>
    </location>
</feature>
<feature type="region of interest" description="Disordered" evidence="5">
    <location>
        <begin position="36"/>
        <end position="152"/>
    </location>
</feature>
<dbReference type="InterPro" id="IPR051794">
    <property type="entry name" value="PG_Endopeptidase_C40"/>
</dbReference>
<feature type="compositionally biased region" description="Low complexity" evidence="5">
    <location>
        <begin position="100"/>
        <end position="148"/>
    </location>
</feature>
<feature type="compositionally biased region" description="Polar residues" evidence="5">
    <location>
        <begin position="40"/>
        <end position="61"/>
    </location>
</feature>
<dbReference type="PANTHER" id="PTHR47359:SF3">
    <property type="entry name" value="NLP_P60 DOMAIN-CONTAINING PROTEIN-RELATED"/>
    <property type="match status" value="1"/>
</dbReference>
<proteinExistence type="inferred from homology"/>
<evidence type="ECO:0000259" key="7">
    <source>
        <dbReference type="PROSITE" id="PS51935"/>
    </source>
</evidence>
<dbReference type="Proteomes" id="UP000198683">
    <property type="component" value="Unassembled WGS sequence"/>
</dbReference>
<dbReference type="Pfam" id="PF00877">
    <property type="entry name" value="NLPC_P60"/>
    <property type="match status" value="1"/>
</dbReference>
<gene>
    <name evidence="8" type="ORF">SAMN05421874_110116</name>
</gene>
<keyword evidence="2" id="KW-0645">Protease</keyword>
<dbReference type="OrthoDB" id="3209655at2"/>